<dbReference type="Gene3D" id="2.60.40.1760">
    <property type="entry name" value="glycosyl hydrolase (family 31)"/>
    <property type="match status" value="1"/>
</dbReference>
<organism evidence="6 7">
    <name type="scientific">Virgibacillus kekensis</name>
    <dbReference type="NCBI Taxonomy" id="202261"/>
    <lineage>
        <taxon>Bacteria</taxon>
        <taxon>Bacillati</taxon>
        <taxon>Bacillota</taxon>
        <taxon>Bacilli</taxon>
        <taxon>Bacillales</taxon>
        <taxon>Bacillaceae</taxon>
        <taxon>Virgibacillus</taxon>
    </lineage>
</organism>
<dbReference type="Pfam" id="PF13802">
    <property type="entry name" value="Gal_mutarotas_2"/>
    <property type="match status" value="1"/>
</dbReference>
<evidence type="ECO:0000256" key="1">
    <source>
        <dbReference type="ARBA" id="ARBA00007806"/>
    </source>
</evidence>
<dbReference type="EMBL" id="JBHSFU010000003">
    <property type="protein sequence ID" value="MFC4557295.1"/>
    <property type="molecule type" value="Genomic_DNA"/>
</dbReference>
<dbReference type="RefSeq" id="WP_390293240.1">
    <property type="nucleotide sequence ID" value="NZ_JBHSFU010000003.1"/>
</dbReference>
<dbReference type="CDD" id="cd06597">
    <property type="entry name" value="GH31_transferase_CtsY"/>
    <property type="match status" value="1"/>
</dbReference>
<dbReference type="Gene3D" id="3.20.20.80">
    <property type="entry name" value="Glycosidases"/>
    <property type="match status" value="1"/>
</dbReference>
<evidence type="ECO:0000259" key="2">
    <source>
        <dbReference type="Pfam" id="PF01055"/>
    </source>
</evidence>
<accession>A0ABV9DH28</accession>
<reference evidence="7" key="1">
    <citation type="journal article" date="2019" name="Int. J. Syst. Evol. Microbiol.">
        <title>The Global Catalogue of Microorganisms (GCM) 10K type strain sequencing project: providing services to taxonomists for standard genome sequencing and annotation.</title>
        <authorList>
            <consortium name="The Broad Institute Genomics Platform"/>
            <consortium name="The Broad Institute Genome Sequencing Center for Infectious Disease"/>
            <person name="Wu L."/>
            <person name="Ma J."/>
        </authorList>
    </citation>
    <scope>NUCLEOTIDE SEQUENCE [LARGE SCALE GENOMIC DNA]</scope>
    <source>
        <strain evidence="7">CGMCC 4.7426</strain>
    </source>
</reference>
<dbReference type="Pfam" id="PF21365">
    <property type="entry name" value="Glyco_hydro_31_3rd"/>
    <property type="match status" value="1"/>
</dbReference>
<name>A0ABV9DH28_9BACI</name>
<feature type="domain" description="Glycoside hydrolase family 31 TIM barrel" evidence="2">
    <location>
        <begin position="585"/>
        <end position="933"/>
    </location>
</feature>
<feature type="domain" description="Glycoside hydrolase family 31 N-terminal" evidence="3">
    <location>
        <begin position="418"/>
        <end position="540"/>
    </location>
</feature>
<protein>
    <submittedName>
        <fullName evidence="6">TIM-barrel domain-containing protein</fullName>
    </submittedName>
</protein>
<dbReference type="InterPro" id="IPR051816">
    <property type="entry name" value="Glycosyl_Hydrolase_31"/>
</dbReference>
<dbReference type="Gene3D" id="2.60.40.10">
    <property type="entry name" value="Immunoglobulins"/>
    <property type="match status" value="1"/>
</dbReference>
<dbReference type="InterPro" id="IPR013783">
    <property type="entry name" value="Ig-like_fold"/>
</dbReference>
<dbReference type="InterPro" id="IPR055242">
    <property type="entry name" value="Lmo2446-like_N"/>
</dbReference>
<dbReference type="PANTHER" id="PTHR43863:SF2">
    <property type="entry name" value="MALTASE-GLUCOAMYLASE"/>
    <property type="match status" value="1"/>
</dbReference>
<gene>
    <name evidence="6" type="ORF">ACFO3D_03605</name>
</gene>
<dbReference type="PANTHER" id="PTHR43863">
    <property type="entry name" value="HYDROLASE, PUTATIVE (AFU_ORTHOLOGUE AFUA_1G03140)-RELATED"/>
    <property type="match status" value="1"/>
</dbReference>
<keyword evidence="7" id="KW-1185">Reference proteome</keyword>
<dbReference type="InterPro" id="IPR017853">
    <property type="entry name" value="GH"/>
</dbReference>
<dbReference type="InterPro" id="IPR000322">
    <property type="entry name" value="Glyco_hydro_31_TIM"/>
</dbReference>
<evidence type="ECO:0000313" key="7">
    <source>
        <dbReference type="Proteomes" id="UP001595989"/>
    </source>
</evidence>
<evidence type="ECO:0000259" key="4">
    <source>
        <dbReference type="Pfam" id="PF21365"/>
    </source>
</evidence>
<dbReference type="InterPro" id="IPR013780">
    <property type="entry name" value="Glyco_hydro_b"/>
</dbReference>
<evidence type="ECO:0000313" key="6">
    <source>
        <dbReference type="EMBL" id="MFC4557295.1"/>
    </source>
</evidence>
<comment type="caution">
    <text evidence="6">The sequence shown here is derived from an EMBL/GenBank/DDBJ whole genome shotgun (WGS) entry which is preliminary data.</text>
</comment>
<dbReference type="Pfam" id="PF01055">
    <property type="entry name" value="Glyco_hydro_31_2nd"/>
    <property type="match status" value="1"/>
</dbReference>
<sequence>MESKQTYTTLLQTYLYQLQSDDQAVEENILRLKPNTKKDEIYNIATWVWLFQKQLELTPDSQTLATINYEPYVSYLTSEWNKNHPSIWGMGKDIYLSNIAMVYAALQATKNGRGEVILQKTMTDIRDYVFNNLLSGGTVLNGVTERTISVDQTLAVMPYGLFSPEDLIMVEATQKMVLHLEEKGGLLPFRGAKEISPSATSMLALYYLEKSEREKAFRYAHYVRDSEKEDKLADIMMGIFDFYASKDNTRDQIIHDPLGNENVYISQLTERFPHYPTLEDSIYFACQVVSHVDVDKVELRINNEPRSWKRILGLAPKYTQDTVIYQGDLSPLPSHEKYYYQFTADLKNGTQLCSEEYELMTWEKKSVRTLELVENNGEALSLSIDSKHSLHISFNEEGMNFCLQQNNTSHVDERISFEHSTLEAGEYRLEVTGDSPQLSLYHGEKELLTTHPLYPPIEWKADLDDVVREWSIHWYTPSAERFYGFGERYNSIEQRGEVIDCYVYNQYRDQGTRTYIPIPFYMTNSGYGCHINTAMYTRFDLASELKDKCTITFEQNAKTMDTDLQFYFGDYKKQLKAYTHATGKPAMVPAWALGPWMSSNNWDRQSIVKQEVEATKQHNIPATVIVLEQWSDEATYYMFNDAIYELKEPGHIHKYDEMDFPSWGRWPNPKQMVEELHEDKLKLILWQIPIQKYLNKQEHPLKDQDEAYLIDNGYVVQNEDGSPYRIPENWFTNSLIMDFSHEEGRKWWFDKRQYLIELGVDGFKTDGGEFVFGKNLQFASGKTGSEMRNLYPNDYIEAYYNFAQQNNGITFSRAGYTGAQNFPAHWAGDERSTFSAFKRSLVAGLNAGLAGIVFWGWDLAGFNGDIPTAELFMRSSSMAAFCPIMQYHAESKAEFNQDRTPWNIADRTGENRVIEVYRYFANVRMNLIPYIYHESKKAIQTGFPLMKALMLEYPEDERVDGLYDEYLFGDAMLVAPIIEEETISREIYLPNSTWIDLWSNEVYKGPTVVTSRADVDEIPVFVRMNSAILMNVDETKQLGSSVGNDISQYKVPLCKVYCEASFEEKIEDHLGNTIEINVVVHAKEVVIETNTELEDLQFEIIGINKPFRVVRRG</sequence>
<dbReference type="SUPFAM" id="SSF74650">
    <property type="entry name" value="Galactose mutarotase-like"/>
    <property type="match status" value="1"/>
</dbReference>
<dbReference type="InterPro" id="IPR011013">
    <property type="entry name" value="Gal_mutarotase_sf_dom"/>
</dbReference>
<evidence type="ECO:0000259" key="5">
    <source>
        <dbReference type="Pfam" id="PF22681"/>
    </source>
</evidence>
<proteinExistence type="inferred from homology"/>
<dbReference type="SUPFAM" id="SSF51011">
    <property type="entry name" value="Glycosyl hydrolase domain"/>
    <property type="match status" value="1"/>
</dbReference>
<dbReference type="InterPro" id="IPR025887">
    <property type="entry name" value="Glyco_hydro_31_N_dom"/>
</dbReference>
<evidence type="ECO:0000259" key="3">
    <source>
        <dbReference type="Pfam" id="PF13802"/>
    </source>
</evidence>
<dbReference type="Proteomes" id="UP001595989">
    <property type="component" value="Unassembled WGS sequence"/>
</dbReference>
<comment type="similarity">
    <text evidence="1">Belongs to the glycosyl hydrolase 31 family.</text>
</comment>
<feature type="domain" description="Lmo2446-like N-terminal" evidence="5">
    <location>
        <begin position="254"/>
        <end position="302"/>
    </location>
</feature>
<dbReference type="CDD" id="cd14752">
    <property type="entry name" value="GH31_N"/>
    <property type="match status" value="1"/>
</dbReference>
<dbReference type="Pfam" id="PF22681">
    <property type="entry name" value="Lmo2446-like_N"/>
    <property type="match status" value="1"/>
</dbReference>
<dbReference type="InterPro" id="IPR048395">
    <property type="entry name" value="Glyco_hydro_31_C"/>
</dbReference>
<dbReference type="Gene3D" id="2.60.40.1180">
    <property type="entry name" value="Golgi alpha-mannosidase II"/>
    <property type="match status" value="1"/>
</dbReference>
<feature type="domain" description="Glycosyl hydrolase family 31 C-terminal" evidence="4">
    <location>
        <begin position="942"/>
        <end position="1028"/>
    </location>
</feature>
<dbReference type="SUPFAM" id="SSF51445">
    <property type="entry name" value="(Trans)glycosidases"/>
    <property type="match status" value="1"/>
</dbReference>